<reference evidence="12 13" key="1">
    <citation type="journal article" date="2014" name="Int. J. Syst. Evol. Microbiol.">
        <title>Complete genome sequence of Corynebacterium casei LMG S-19264T (=DSM 44701T), isolated from a smear-ripened cheese.</title>
        <authorList>
            <consortium name="US DOE Joint Genome Institute (JGI-PGF)"/>
            <person name="Walter F."/>
            <person name="Albersmeier A."/>
            <person name="Kalinowski J."/>
            <person name="Ruckert C."/>
        </authorList>
    </citation>
    <scope>NUCLEOTIDE SEQUENCE [LARGE SCALE GENOMIC DNA]</scope>
    <source>
        <strain evidence="12 13">KCTC 23968</strain>
    </source>
</reference>
<dbReference type="InterPro" id="IPR002524">
    <property type="entry name" value="Cation_efflux"/>
</dbReference>
<feature type="transmembrane region" description="Helical" evidence="9">
    <location>
        <begin position="113"/>
        <end position="130"/>
    </location>
</feature>
<dbReference type="InterPro" id="IPR027469">
    <property type="entry name" value="Cation_efflux_TMD_sf"/>
</dbReference>
<dbReference type="Gene3D" id="1.20.1510.10">
    <property type="entry name" value="Cation efflux protein transmembrane domain"/>
    <property type="match status" value="1"/>
</dbReference>
<feature type="transmembrane region" description="Helical" evidence="9">
    <location>
        <begin position="150"/>
        <end position="170"/>
    </location>
</feature>
<feature type="transmembrane region" description="Helical" evidence="9">
    <location>
        <begin position="69"/>
        <end position="92"/>
    </location>
</feature>
<proteinExistence type="inferred from homology"/>
<feature type="domain" description="Cation efflux protein transmembrane" evidence="10">
    <location>
        <begin position="48"/>
        <end position="236"/>
    </location>
</feature>
<keyword evidence="7 9" id="KW-0472">Membrane</keyword>
<keyword evidence="3" id="KW-0813">Transport</keyword>
<dbReference type="GO" id="GO:0006882">
    <property type="term" value="P:intracellular zinc ion homeostasis"/>
    <property type="evidence" value="ECO:0007669"/>
    <property type="project" value="TreeGrafter"/>
</dbReference>
<keyword evidence="5 9" id="KW-0812">Transmembrane</keyword>
<dbReference type="Proteomes" id="UP000600865">
    <property type="component" value="Unassembled WGS sequence"/>
</dbReference>
<evidence type="ECO:0000256" key="2">
    <source>
        <dbReference type="ARBA" id="ARBA00008114"/>
    </source>
</evidence>
<dbReference type="InterPro" id="IPR036837">
    <property type="entry name" value="Cation_efflux_CTD_sf"/>
</dbReference>
<feature type="region of interest" description="Disordered" evidence="8">
    <location>
        <begin position="1"/>
        <end position="34"/>
    </location>
</feature>
<sequence length="336" mass="36588">MSANSDISNADLTATTDDRFDQPNRRGRPGRLRPDDSAVITRRITALAVGLGLFMAVGKFVLWGETGSVGVLASLVHSMLDMFGAIASFVAVRFASREPNPEYRFGFGKAESFSAVFQVCLIVVGAFHLLQEVIGHVGHTHAVSQSGPAIMVLMFFIALTLWLIIAQSWAIRATGSIAVRGDRAHYIADLLANIFVIIGIALATYTSLKWADAVVGGLMAIWLLFTAVQIARLAWGQLMDRELNADERRSIERLAMADNHVRAVTELRTRAAGPHLHIQMRLDLDETLSLAEAHEIILGTERRIMAAFPAADILIHPHPAGCGHAHGNSRFHTSKA</sequence>
<comment type="subcellular location">
    <subcellularLocation>
        <location evidence="1">Membrane</location>
        <topology evidence="1">Multi-pass membrane protein</topology>
    </subcellularLocation>
</comment>
<evidence type="ECO:0000259" key="10">
    <source>
        <dbReference type="Pfam" id="PF01545"/>
    </source>
</evidence>
<dbReference type="Pfam" id="PF01545">
    <property type="entry name" value="Cation_efflux"/>
    <property type="match status" value="1"/>
</dbReference>
<dbReference type="GO" id="GO:0015086">
    <property type="term" value="F:cadmium ion transmembrane transporter activity"/>
    <property type="evidence" value="ECO:0007669"/>
    <property type="project" value="TreeGrafter"/>
</dbReference>
<evidence type="ECO:0000313" key="13">
    <source>
        <dbReference type="Proteomes" id="UP000600865"/>
    </source>
</evidence>
<keyword evidence="4" id="KW-1003">Cell membrane</keyword>
<feature type="transmembrane region" description="Helical" evidence="9">
    <location>
        <begin position="190"/>
        <end position="208"/>
    </location>
</feature>
<dbReference type="SUPFAM" id="SSF161111">
    <property type="entry name" value="Cation efflux protein transmembrane domain-like"/>
    <property type="match status" value="1"/>
</dbReference>
<dbReference type="Gene3D" id="3.30.70.1350">
    <property type="entry name" value="Cation efflux protein, cytoplasmic domain"/>
    <property type="match status" value="1"/>
</dbReference>
<comment type="caution">
    <text evidence="12">The sequence shown here is derived from an EMBL/GenBank/DDBJ whole genome shotgun (WGS) entry which is preliminary data.</text>
</comment>
<evidence type="ECO:0000256" key="7">
    <source>
        <dbReference type="ARBA" id="ARBA00023136"/>
    </source>
</evidence>
<protein>
    <submittedName>
        <fullName evidence="12">Cation transporter</fullName>
    </submittedName>
</protein>
<evidence type="ECO:0000313" key="12">
    <source>
        <dbReference type="EMBL" id="GGX66033.1"/>
    </source>
</evidence>
<organism evidence="12 13">
    <name type="scientific">Litorimonas cladophorae</name>
    <dbReference type="NCBI Taxonomy" id="1220491"/>
    <lineage>
        <taxon>Bacteria</taxon>
        <taxon>Pseudomonadati</taxon>
        <taxon>Pseudomonadota</taxon>
        <taxon>Alphaproteobacteria</taxon>
        <taxon>Maricaulales</taxon>
        <taxon>Robiginitomaculaceae</taxon>
    </lineage>
</organism>
<evidence type="ECO:0000256" key="5">
    <source>
        <dbReference type="ARBA" id="ARBA00022692"/>
    </source>
</evidence>
<dbReference type="GO" id="GO:0005886">
    <property type="term" value="C:plasma membrane"/>
    <property type="evidence" value="ECO:0007669"/>
    <property type="project" value="TreeGrafter"/>
</dbReference>
<evidence type="ECO:0000256" key="3">
    <source>
        <dbReference type="ARBA" id="ARBA00022448"/>
    </source>
</evidence>
<gene>
    <name evidence="12" type="ORF">GCM10011309_15420</name>
</gene>
<evidence type="ECO:0000259" key="11">
    <source>
        <dbReference type="Pfam" id="PF16916"/>
    </source>
</evidence>
<dbReference type="PANTHER" id="PTHR43840:SF41">
    <property type="entry name" value="CATION-EFFLUX PUMP FIEF"/>
    <property type="match status" value="1"/>
</dbReference>
<dbReference type="InterPro" id="IPR058533">
    <property type="entry name" value="Cation_efflux_TM"/>
</dbReference>
<evidence type="ECO:0000256" key="9">
    <source>
        <dbReference type="SAM" id="Phobius"/>
    </source>
</evidence>
<dbReference type="InterPro" id="IPR050291">
    <property type="entry name" value="CDF_Transporter"/>
</dbReference>
<name>A0A918KM06_9PROT</name>
<dbReference type="NCBIfam" id="TIGR01297">
    <property type="entry name" value="CDF"/>
    <property type="match status" value="1"/>
</dbReference>
<feature type="compositionally biased region" description="Polar residues" evidence="8">
    <location>
        <begin position="1"/>
        <end position="15"/>
    </location>
</feature>
<dbReference type="InterPro" id="IPR027470">
    <property type="entry name" value="Cation_efflux_CTD"/>
</dbReference>
<comment type="similarity">
    <text evidence="2">Belongs to the cation diffusion facilitator (CDF) transporter (TC 2.A.4) family.</text>
</comment>
<dbReference type="RefSeq" id="WP_189583608.1">
    <property type="nucleotide sequence ID" value="NZ_BMYV01000001.1"/>
</dbReference>
<feature type="transmembrane region" description="Helical" evidence="9">
    <location>
        <begin position="44"/>
        <end position="63"/>
    </location>
</feature>
<evidence type="ECO:0000256" key="6">
    <source>
        <dbReference type="ARBA" id="ARBA00022989"/>
    </source>
</evidence>
<feature type="domain" description="Cation efflux protein cytoplasmic" evidence="11">
    <location>
        <begin position="245"/>
        <end position="319"/>
    </location>
</feature>
<evidence type="ECO:0000256" key="8">
    <source>
        <dbReference type="SAM" id="MobiDB-lite"/>
    </source>
</evidence>
<dbReference type="SUPFAM" id="SSF160240">
    <property type="entry name" value="Cation efflux protein cytoplasmic domain-like"/>
    <property type="match status" value="1"/>
</dbReference>
<evidence type="ECO:0000256" key="1">
    <source>
        <dbReference type="ARBA" id="ARBA00004141"/>
    </source>
</evidence>
<dbReference type="PANTHER" id="PTHR43840">
    <property type="entry name" value="MITOCHONDRIAL METAL TRANSPORTER 1-RELATED"/>
    <property type="match status" value="1"/>
</dbReference>
<dbReference type="EMBL" id="BMYV01000001">
    <property type="protein sequence ID" value="GGX66033.1"/>
    <property type="molecule type" value="Genomic_DNA"/>
</dbReference>
<keyword evidence="6 9" id="KW-1133">Transmembrane helix</keyword>
<dbReference type="GO" id="GO:0015341">
    <property type="term" value="F:zinc efflux antiporter activity"/>
    <property type="evidence" value="ECO:0007669"/>
    <property type="project" value="TreeGrafter"/>
</dbReference>
<keyword evidence="13" id="KW-1185">Reference proteome</keyword>
<dbReference type="AlphaFoldDB" id="A0A918KM06"/>
<dbReference type="GO" id="GO:0015093">
    <property type="term" value="F:ferrous iron transmembrane transporter activity"/>
    <property type="evidence" value="ECO:0007669"/>
    <property type="project" value="TreeGrafter"/>
</dbReference>
<evidence type="ECO:0000256" key="4">
    <source>
        <dbReference type="ARBA" id="ARBA00022475"/>
    </source>
</evidence>
<feature type="transmembrane region" description="Helical" evidence="9">
    <location>
        <begin position="214"/>
        <end position="235"/>
    </location>
</feature>
<accession>A0A918KM06</accession>
<dbReference type="Pfam" id="PF16916">
    <property type="entry name" value="ZT_dimer"/>
    <property type="match status" value="1"/>
</dbReference>